<name>A0A940MTC1_9RHOB</name>
<evidence type="ECO:0000313" key="2">
    <source>
        <dbReference type="Proteomes" id="UP000675940"/>
    </source>
</evidence>
<organism evidence="1 2">
    <name type="scientific">Sagittula salina</name>
    <dbReference type="NCBI Taxonomy" id="2820268"/>
    <lineage>
        <taxon>Bacteria</taxon>
        <taxon>Pseudomonadati</taxon>
        <taxon>Pseudomonadota</taxon>
        <taxon>Alphaproteobacteria</taxon>
        <taxon>Rhodobacterales</taxon>
        <taxon>Roseobacteraceae</taxon>
        <taxon>Sagittula</taxon>
    </lineage>
</organism>
<reference evidence="1" key="1">
    <citation type="submission" date="2021-03" db="EMBL/GenBank/DDBJ databases">
        <title>Sagittula salina sp. nov. strain M10.9X isolated from the marine waste.</title>
        <authorList>
            <person name="Satari L."/>
            <person name="Molina-Menor E."/>
            <person name="Vidal-Verdu A."/>
            <person name="Pascual J."/>
            <person name="Pereto J."/>
            <person name="Porcar M."/>
        </authorList>
    </citation>
    <scope>NUCLEOTIDE SEQUENCE</scope>
    <source>
        <strain evidence="1">M10.9X</strain>
    </source>
</reference>
<sequence>MATPTIPLSDFERLVQPHTPEAPVTLVGQVLRLAAIEFSERTKAWRQLVTIQLTRQGRFIVSPPYASIIEFEHATFDDSVALTPTQYTDFDISEFGEIGVPRYITQVGPDEVSVVPFQEGKLTLSCFLRPRNESEYELDAAGIPRDIFDTVPAFYLTQYGEIIASGALHRLFIMPRQPWTDGALAQYHLVRFDEGIKRHASSHMKGQVAAKARVKPQFF</sequence>
<dbReference type="RefSeq" id="WP_209363230.1">
    <property type="nucleotide sequence ID" value="NZ_JAGISH010000015.1"/>
</dbReference>
<keyword evidence="2" id="KW-1185">Reference proteome</keyword>
<accession>A0A940MTC1</accession>
<evidence type="ECO:0000313" key="1">
    <source>
        <dbReference type="EMBL" id="MBP0484672.1"/>
    </source>
</evidence>
<protein>
    <submittedName>
        <fullName evidence="1">Uncharacterized protein</fullName>
    </submittedName>
</protein>
<dbReference type="EMBL" id="JAGISH010000015">
    <property type="protein sequence ID" value="MBP0484672.1"/>
    <property type="molecule type" value="Genomic_DNA"/>
</dbReference>
<dbReference type="Proteomes" id="UP000675940">
    <property type="component" value="Unassembled WGS sequence"/>
</dbReference>
<gene>
    <name evidence="1" type="ORF">J5474_19545</name>
</gene>
<proteinExistence type="predicted"/>
<comment type="caution">
    <text evidence="1">The sequence shown here is derived from an EMBL/GenBank/DDBJ whole genome shotgun (WGS) entry which is preliminary data.</text>
</comment>
<dbReference type="AlphaFoldDB" id="A0A940MTC1"/>